<proteinExistence type="predicted"/>
<gene>
    <name evidence="1" type="ORF">Moror_13521</name>
</gene>
<dbReference type="EMBL" id="AWSO01001434">
    <property type="protein sequence ID" value="ESK83838.1"/>
    <property type="molecule type" value="Genomic_DNA"/>
</dbReference>
<sequence>MAVQFSQAYDVYTEVKHCIKKRVLDVLDRSRPHWRMLNCCPPYQYEVWDKLKLPIQMLICGDSNDTMKRVEARGAPETDAEGNKVALGMLKECLDPRDGGEDYFLSQVEVDKWGEKRWTWKDGERLMTNDSDNPCDDK</sequence>
<protein>
    <submittedName>
        <fullName evidence="1">Uncharacterized protein</fullName>
    </submittedName>
</protein>
<dbReference type="HOGENOM" id="CLU_1855796_0_0_1"/>
<dbReference type="KEGG" id="mrr:Moror_13521"/>
<evidence type="ECO:0000313" key="1">
    <source>
        <dbReference type="EMBL" id="ESK83838.1"/>
    </source>
</evidence>
<accession>V2WAK6</accession>
<dbReference type="OrthoDB" id="3035502at2759"/>
<evidence type="ECO:0000313" key="2">
    <source>
        <dbReference type="Proteomes" id="UP000017559"/>
    </source>
</evidence>
<name>V2WAK6_MONRO</name>
<reference evidence="1 2" key="1">
    <citation type="journal article" date="2014" name="BMC Genomics">
        <title>Genome and secretome analysis of the hemibiotrophic fungal pathogen, Moniliophthora roreri, which causes frosty pod rot disease of cacao: mechanisms of the biotrophic and necrotrophic phases.</title>
        <authorList>
            <person name="Meinhardt L.W."/>
            <person name="Costa G.G.L."/>
            <person name="Thomazella D.P.T."/>
            <person name="Teixeira P.J.P.L."/>
            <person name="Carazzolle M.F."/>
            <person name="Schuster S.C."/>
            <person name="Carlson J.E."/>
            <person name="Guiltinan M.J."/>
            <person name="Mieczkowski P."/>
            <person name="Farmer A."/>
            <person name="Ramaraj T."/>
            <person name="Crozier J."/>
            <person name="Davis R.E."/>
            <person name="Shao J."/>
            <person name="Melnick R.L."/>
            <person name="Pereira G.A.G."/>
            <person name="Bailey B.A."/>
        </authorList>
    </citation>
    <scope>NUCLEOTIDE SEQUENCE [LARGE SCALE GENOMIC DNA]</scope>
    <source>
        <strain evidence="1 2">MCA 2997</strain>
    </source>
</reference>
<comment type="caution">
    <text evidence="1">The sequence shown here is derived from an EMBL/GenBank/DDBJ whole genome shotgun (WGS) entry which is preliminary data.</text>
</comment>
<organism evidence="1 2">
    <name type="scientific">Moniliophthora roreri (strain MCA 2997)</name>
    <name type="common">Cocoa frosty pod rot fungus</name>
    <name type="synonym">Crinipellis roreri</name>
    <dbReference type="NCBI Taxonomy" id="1381753"/>
    <lineage>
        <taxon>Eukaryota</taxon>
        <taxon>Fungi</taxon>
        <taxon>Dikarya</taxon>
        <taxon>Basidiomycota</taxon>
        <taxon>Agaricomycotina</taxon>
        <taxon>Agaricomycetes</taxon>
        <taxon>Agaricomycetidae</taxon>
        <taxon>Agaricales</taxon>
        <taxon>Marasmiineae</taxon>
        <taxon>Marasmiaceae</taxon>
        <taxon>Moniliophthora</taxon>
    </lineage>
</organism>
<dbReference type="Proteomes" id="UP000017559">
    <property type="component" value="Unassembled WGS sequence"/>
</dbReference>
<keyword evidence="2" id="KW-1185">Reference proteome</keyword>
<dbReference type="AlphaFoldDB" id="V2WAK6"/>